<dbReference type="RefSeq" id="WP_217067525.1">
    <property type="nucleotide sequence ID" value="NZ_JAHQCS010000134.1"/>
</dbReference>
<evidence type="ECO:0000256" key="6">
    <source>
        <dbReference type="ARBA" id="ARBA00023098"/>
    </source>
</evidence>
<evidence type="ECO:0000256" key="12">
    <source>
        <dbReference type="ARBA" id="ARBA00024326"/>
    </source>
</evidence>
<gene>
    <name evidence="13" type="ORF">KS419_16675</name>
</gene>
<evidence type="ECO:0000256" key="5">
    <source>
        <dbReference type="ARBA" id="ARBA00022793"/>
    </source>
</evidence>
<keyword evidence="8" id="KW-0594">Phospholipid biosynthesis</keyword>
<dbReference type="Pfam" id="PF02666">
    <property type="entry name" value="PS_Dcarbxylase"/>
    <property type="match status" value="1"/>
</dbReference>
<comment type="caution">
    <text evidence="13">The sequence shown here is derived from an EMBL/GenBank/DDBJ whole genome shotgun (WGS) entry which is preliminary data.</text>
</comment>
<evidence type="ECO:0000256" key="10">
    <source>
        <dbReference type="ARBA" id="ARBA00023264"/>
    </source>
</evidence>
<dbReference type="EMBL" id="JAHQCS010000134">
    <property type="protein sequence ID" value="MBU9713364.1"/>
    <property type="molecule type" value="Genomic_DNA"/>
</dbReference>
<dbReference type="Proteomes" id="UP000784880">
    <property type="component" value="Unassembled WGS sequence"/>
</dbReference>
<keyword evidence="7" id="KW-0865">Zymogen</keyword>
<sequence>MKKHLYKSMVELTRNPIYTKVIKSFTTSKISRKMIPSFSRFYQINQEEMEGHVNKYQSLNEFFSRKLKTGMRPIAKDVIVSPVDGLLSQMGIVTEDATFQVKEKHYSLKTMLGLPNTTNRYLGGTYMLFYLSPKDYHRIHSPISGNVVKRWALGKYSEPVNQMGLLLGKEPLANNYRLVTEIEQIGKRMAMVKIGALNVNSVHPTHHQKEIETGEELAYFSFGSSVILLFEKGMVEPSFTERTVPHYVKQGEEIASWI</sequence>
<evidence type="ECO:0000256" key="4">
    <source>
        <dbReference type="ARBA" id="ARBA00022516"/>
    </source>
</evidence>
<dbReference type="EC" id="4.1.1.65" evidence="3"/>
<keyword evidence="11" id="KW-0670">Pyruvate</keyword>
<evidence type="ECO:0000256" key="8">
    <source>
        <dbReference type="ARBA" id="ARBA00023209"/>
    </source>
</evidence>
<evidence type="ECO:0000256" key="2">
    <source>
        <dbReference type="ARBA" id="ARBA00005189"/>
    </source>
</evidence>
<evidence type="ECO:0000313" key="14">
    <source>
        <dbReference type="Proteomes" id="UP000784880"/>
    </source>
</evidence>
<keyword evidence="14" id="KW-1185">Reference proteome</keyword>
<dbReference type="InterPro" id="IPR033177">
    <property type="entry name" value="PSD-B"/>
</dbReference>
<dbReference type="GO" id="GO:0004609">
    <property type="term" value="F:phosphatidylserine decarboxylase activity"/>
    <property type="evidence" value="ECO:0007669"/>
    <property type="project" value="UniProtKB-EC"/>
</dbReference>
<name>A0ABS6JJI6_9BACI</name>
<evidence type="ECO:0000256" key="7">
    <source>
        <dbReference type="ARBA" id="ARBA00023145"/>
    </source>
</evidence>
<evidence type="ECO:0000313" key="13">
    <source>
        <dbReference type="EMBL" id="MBU9713364.1"/>
    </source>
</evidence>
<organism evidence="13 14">
    <name type="scientific">Evansella tamaricis</name>
    <dbReference type="NCBI Taxonomy" id="2069301"/>
    <lineage>
        <taxon>Bacteria</taxon>
        <taxon>Bacillati</taxon>
        <taxon>Bacillota</taxon>
        <taxon>Bacilli</taxon>
        <taxon>Bacillales</taxon>
        <taxon>Bacillaceae</taxon>
        <taxon>Evansella</taxon>
    </lineage>
</organism>
<keyword evidence="6" id="KW-0443">Lipid metabolism</keyword>
<protein>
    <recommendedName>
        <fullName evidence="3">phosphatidylserine decarboxylase</fullName>
        <ecNumber evidence="3">4.1.1.65</ecNumber>
    </recommendedName>
</protein>
<dbReference type="NCBIfam" id="TIGR00163">
    <property type="entry name" value="PS_decarb"/>
    <property type="match status" value="1"/>
</dbReference>
<dbReference type="NCBIfam" id="NF002853">
    <property type="entry name" value="PRK03140.1"/>
    <property type="match status" value="1"/>
</dbReference>
<proteinExistence type="predicted"/>
<dbReference type="InterPro" id="IPR003817">
    <property type="entry name" value="PS_Dcarbxylase"/>
</dbReference>
<keyword evidence="4" id="KW-0444">Lipid biosynthesis</keyword>
<evidence type="ECO:0000256" key="9">
    <source>
        <dbReference type="ARBA" id="ARBA00023239"/>
    </source>
</evidence>
<reference evidence="13 14" key="1">
    <citation type="submission" date="2021-06" db="EMBL/GenBank/DDBJ databases">
        <title>Bacillus sp. RD4P76, an endophyte from a halophyte.</title>
        <authorList>
            <person name="Sun J.-Q."/>
        </authorList>
    </citation>
    <scope>NUCLEOTIDE SEQUENCE [LARGE SCALE GENOMIC DNA]</scope>
    <source>
        <strain evidence="13 14">CGMCC 1.15917</strain>
    </source>
</reference>
<comment type="cofactor">
    <cofactor evidence="1">
        <name>pyruvate</name>
        <dbReference type="ChEBI" id="CHEBI:15361"/>
    </cofactor>
</comment>
<evidence type="ECO:0000256" key="11">
    <source>
        <dbReference type="ARBA" id="ARBA00023317"/>
    </source>
</evidence>
<comment type="pathway">
    <text evidence="12">Phospholipid metabolism; phosphatidylethanolamine biosynthesis.</text>
</comment>
<dbReference type="PANTHER" id="PTHR10067">
    <property type="entry name" value="PHOSPHATIDYLSERINE DECARBOXYLASE"/>
    <property type="match status" value="1"/>
</dbReference>
<accession>A0ABS6JJI6</accession>
<keyword evidence="10" id="KW-1208">Phospholipid metabolism</keyword>
<keyword evidence="5" id="KW-0210">Decarboxylase</keyword>
<keyword evidence="9 13" id="KW-0456">Lyase</keyword>
<dbReference type="PANTHER" id="PTHR10067:SF6">
    <property type="entry name" value="PHOSPHATIDYLSERINE DECARBOXYLASE PROENZYME, MITOCHONDRIAL"/>
    <property type="match status" value="1"/>
</dbReference>
<evidence type="ECO:0000256" key="3">
    <source>
        <dbReference type="ARBA" id="ARBA00012243"/>
    </source>
</evidence>
<evidence type="ECO:0000256" key="1">
    <source>
        <dbReference type="ARBA" id="ARBA00001928"/>
    </source>
</evidence>
<comment type="pathway">
    <text evidence="2">Lipid metabolism.</text>
</comment>